<reference evidence="3" key="1">
    <citation type="journal article" date="2021" name="PeerJ">
        <title>Extensive microbial diversity within the chicken gut microbiome revealed by metagenomics and culture.</title>
        <authorList>
            <person name="Gilroy R."/>
            <person name="Ravi A."/>
            <person name="Getino M."/>
            <person name="Pursley I."/>
            <person name="Horton D.L."/>
            <person name="Alikhan N.F."/>
            <person name="Baker D."/>
            <person name="Gharbi K."/>
            <person name="Hall N."/>
            <person name="Watson M."/>
            <person name="Adriaenssens E.M."/>
            <person name="Foster-Nyarko E."/>
            <person name="Jarju S."/>
            <person name="Secka A."/>
            <person name="Antonio M."/>
            <person name="Oren A."/>
            <person name="Chaudhuri R.R."/>
            <person name="La Ragione R."/>
            <person name="Hildebrand F."/>
            <person name="Pallen M.J."/>
        </authorList>
    </citation>
    <scope>NUCLEOTIDE SEQUENCE</scope>
    <source>
        <strain evidence="3">CHK186-16707</strain>
    </source>
</reference>
<dbReference type="Gene3D" id="2.40.50.100">
    <property type="match status" value="1"/>
</dbReference>
<dbReference type="Gene3D" id="2.40.30.170">
    <property type="match status" value="1"/>
</dbReference>
<comment type="subcellular location">
    <subcellularLocation>
        <location evidence="1">Cell envelope</location>
    </subcellularLocation>
</comment>
<dbReference type="Gene3D" id="1.10.287.470">
    <property type="entry name" value="Helix hairpin bin"/>
    <property type="match status" value="1"/>
</dbReference>
<organism evidence="3 4">
    <name type="scientific">Candidatus Mailhella merdigallinarum</name>
    <dbReference type="NCBI Taxonomy" id="2838658"/>
    <lineage>
        <taxon>Bacteria</taxon>
        <taxon>Pseudomonadati</taxon>
        <taxon>Thermodesulfobacteriota</taxon>
        <taxon>Desulfovibrionia</taxon>
        <taxon>Desulfovibrionales</taxon>
        <taxon>Desulfovibrionaceae</taxon>
        <taxon>Mailhella</taxon>
    </lineage>
</organism>
<evidence type="ECO:0000256" key="2">
    <source>
        <dbReference type="SAM" id="MobiDB-lite"/>
    </source>
</evidence>
<evidence type="ECO:0000313" key="4">
    <source>
        <dbReference type="Proteomes" id="UP000824225"/>
    </source>
</evidence>
<evidence type="ECO:0000313" key="3">
    <source>
        <dbReference type="EMBL" id="HJA08375.1"/>
    </source>
</evidence>
<feature type="compositionally biased region" description="Basic and acidic residues" evidence="2">
    <location>
        <begin position="115"/>
        <end position="129"/>
    </location>
</feature>
<feature type="region of interest" description="Disordered" evidence="2">
    <location>
        <begin position="159"/>
        <end position="215"/>
    </location>
</feature>
<feature type="region of interest" description="Disordered" evidence="2">
    <location>
        <begin position="105"/>
        <end position="129"/>
    </location>
</feature>
<dbReference type="PANTHER" id="PTHR30386:SF19">
    <property type="entry name" value="MULTIDRUG EXPORT PROTEIN EMRA-RELATED"/>
    <property type="match status" value="1"/>
</dbReference>
<dbReference type="PANTHER" id="PTHR30386">
    <property type="entry name" value="MEMBRANE FUSION SUBUNIT OF EMRAB-TOLC MULTIDRUG EFFLUX PUMP"/>
    <property type="match status" value="1"/>
</dbReference>
<comment type="caution">
    <text evidence="3">The sequence shown here is derived from an EMBL/GenBank/DDBJ whole genome shotgun (WGS) entry which is preliminary data.</text>
</comment>
<feature type="compositionally biased region" description="Basic and acidic residues" evidence="2">
    <location>
        <begin position="174"/>
        <end position="201"/>
    </location>
</feature>
<dbReference type="AlphaFoldDB" id="A0A9D2HEL7"/>
<dbReference type="Proteomes" id="UP000824225">
    <property type="component" value="Unassembled WGS sequence"/>
</dbReference>
<accession>A0A9D2HEL7</accession>
<dbReference type="GO" id="GO:0030313">
    <property type="term" value="C:cell envelope"/>
    <property type="evidence" value="ECO:0007669"/>
    <property type="project" value="UniProtKB-SubCell"/>
</dbReference>
<sequence>MPDPLPLPAEPTPKSRRGLLVLGLILACAAVWLYGRHAASTIVSRQALVEGRTYSVPAPVTGVVRAVPVVEGQTVKNGELVLLMDDAPLRSALAEAREALAIARQGGVPSAEADPAARERRENADRQAELERAEEAAARETLEHWTAEHARAVLTLRNPAVSGPAREQAVADEASARRRVEAARHSLAETSRRRAEADAQARRARAGARSARPGPEQVALWEARVAQAERDLAGATLIAPETATVARLSAVPGQTVNRGEPLLVLVPTARNGLWVTAAFNRRDMLRLRPGQTCRVEVENGPVLDGEIASLLPDGDGGTARIVLTDIPTDAGLRPGQAVMVKVRAI</sequence>
<dbReference type="EMBL" id="DXAN01000011">
    <property type="protein sequence ID" value="HJA08375.1"/>
    <property type="molecule type" value="Genomic_DNA"/>
</dbReference>
<reference evidence="3" key="2">
    <citation type="submission" date="2021-04" db="EMBL/GenBank/DDBJ databases">
        <authorList>
            <person name="Gilroy R."/>
        </authorList>
    </citation>
    <scope>NUCLEOTIDE SEQUENCE</scope>
    <source>
        <strain evidence="3">CHK186-16707</strain>
    </source>
</reference>
<evidence type="ECO:0000256" key="1">
    <source>
        <dbReference type="ARBA" id="ARBA00004196"/>
    </source>
</evidence>
<protein>
    <submittedName>
        <fullName evidence="3">HlyD family efflux transporter periplasmic adaptor subunit</fullName>
    </submittedName>
</protein>
<dbReference type="InterPro" id="IPR050739">
    <property type="entry name" value="MFP"/>
</dbReference>
<proteinExistence type="predicted"/>
<name>A0A9D2HEL7_9BACT</name>
<dbReference type="SUPFAM" id="SSF111369">
    <property type="entry name" value="HlyD-like secretion proteins"/>
    <property type="match status" value="1"/>
</dbReference>
<gene>
    <name evidence="3" type="ORF">H9962_04190</name>
</gene>